<dbReference type="Pfam" id="PF03734">
    <property type="entry name" value="YkuD"/>
    <property type="match status" value="1"/>
</dbReference>
<dbReference type="PANTHER" id="PTHR30582">
    <property type="entry name" value="L,D-TRANSPEPTIDASE"/>
    <property type="match status" value="1"/>
</dbReference>
<evidence type="ECO:0000256" key="3">
    <source>
        <dbReference type="ARBA" id="ARBA00022679"/>
    </source>
</evidence>
<dbReference type="EMBL" id="ABVL01000009">
    <property type="protein sequence ID" value="EDY19148.1"/>
    <property type="molecule type" value="Genomic_DNA"/>
</dbReference>
<dbReference type="SUPFAM" id="SSF141523">
    <property type="entry name" value="L,D-transpeptidase catalytic domain-like"/>
    <property type="match status" value="1"/>
</dbReference>
<evidence type="ECO:0000256" key="2">
    <source>
        <dbReference type="ARBA" id="ARBA00005992"/>
    </source>
</evidence>
<keyword evidence="6 7" id="KW-0961">Cell wall biogenesis/degradation</keyword>
<dbReference type="InParanoid" id="B4D337"/>
<dbReference type="RefSeq" id="WP_006980650.1">
    <property type="nucleotide sequence ID" value="NZ_ABVL01000009.1"/>
</dbReference>
<dbReference type="PROSITE" id="PS52029">
    <property type="entry name" value="LD_TPASE"/>
    <property type="match status" value="1"/>
</dbReference>
<dbReference type="CDD" id="cd16913">
    <property type="entry name" value="YkuD_like"/>
    <property type="match status" value="1"/>
</dbReference>
<dbReference type="Pfam" id="PF01471">
    <property type="entry name" value="PG_binding_1"/>
    <property type="match status" value="1"/>
</dbReference>
<keyword evidence="3" id="KW-0808">Transferase</keyword>
<dbReference type="PANTHER" id="PTHR30582:SF30">
    <property type="entry name" value="BLR4375 PROTEIN"/>
    <property type="match status" value="1"/>
</dbReference>
<dbReference type="FunCoup" id="B4D337">
    <property type="interactions" value="65"/>
</dbReference>
<dbReference type="Gene3D" id="2.40.440.10">
    <property type="entry name" value="L,D-transpeptidase catalytic domain-like"/>
    <property type="match status" value="1"/>
</dbReference>
<comment type="similarity">
    <text evidence="2">Belongs to the YkuD family.</text>
</comment>
<dbReference type="GO" id="GO:0008360">
    <property type="term" value="P:regulation of cell shape"/>
    <property type="evidence" value="ECO:0007669"/>
    <property type="project" value="UniProtKB-UniRule"/>
</dbReference>
<dbReference type="Gene3D" id="1.10.101.10">
    <property type="entry name" value="PGBD-like superfamily/PGBD"/>
    <property type="match status" value="1"/>
</dbReference>
<dbReference type="InterPro" id="IPR050979">
    <property type="entry name" value="LD-transpeptidase"/>
</dbReference>
<dbReference type="UniPathway" id="UPA00219"/>
<feature type="active site" description="Proton donor/acceptor" evidence="7">
    <location>
        <position position="282"/>
    </location>
</feature>
<feature type="chain" id="PRO_5002802391" evidence="8">
    <location>
        <begin position="19"/>
        <end position="322"/>
    </location>
</feature>
<accession>B4D337</accession>
<keyword evidence="11" id="KW-1185">Reference proteome</keyword>
<evidence type="ECO:0000313" key="10">
    <source>
        <dbReference type="EMBL" id="EDY19148.1"/>
    </source>
</evidence>
<evidence type="ECO:0000256" key="5">
    <source>
        <dbReference type="ARBA" id="ARBA00022984"/>
    </source>
</evidence>
<dbReference type="GO" id="GO:0016740">
    <property type="term" value="F:transferase activity"/>
    <property type="evidence" value="ECO:0007669"/>
    <property type="project" value="UniProtKB-KW"/>
</dbReference>
<dbReference type="AlphaFoldDB" id="B4D337"/>
<feature type="signal peptide" evidence="8">
    <location>
        <begin position="1"/>
        <end position="18"/>
    </location>
</feature>
<evidence type="ECO:0000259" key="9">
    <source>
        <dbReference type="PROSITE" id="PS52029"/>
    </source>
</evidence>
<reference evidence="10 11" key="1">
    <citation type="journal article" date="2011" name="J. Bacteriol.">
        <title>Genome sequence of Chthoniobacter flavus Ellin428, an aerobic heterotrophic soil bacterium.</title>
        <authorList>
            <person name="Kant R."/>
            <person name="van Passel M.W."/>
            <person name="Palva A."/>
            <person name="Lucas S."/>
            <person name="Lapidus A."/>
            <person name="Glavina Del Rio T."/>
            <person name="Dalin E."/>
            <person name="Tice H."/>
            <person name="Bruce D."/>
            <person name="Goodwin L."/>
            <person name="Pitluck S."/>
            <person name="Larimer F.W."/>
            <person name="Land M.L."/>
            <person name="Hauser L."/>
            <person name="Sangwan P."/>
            <person name="de Vos W.M."/>
            <person name="Janssen P.H."/>
            <person name="Smidt H."/>
        </authorList>
    </citation>
    <scope>NUCLEOTIDE SEQUENCE [LARGE SCALE GENOMIC DNA]</scope>
    <source>
        <strain evidence="10 11">Ellin428</strain>
    </source>
</reference>
<dbReference type="GO" id="GO:0005576">
    <property type="term" value="C:extracellular region"/>
    <property type="evidence" value="ECO:0007669"/>
    <property type="project" value="TreeGrafter"/>
</dbReference>
<organism evidence="10 11">
    <name type="scientific">Chthoniobacter flavus Ellin428</name>
    <dbReference type="NCBI Taxonomy" id="497964"/>
    <lineage>
        <taxon>Bacteria</taxon>
        <taxon>Pseudomonadati</taxon>
        <taxon>Verrucomicrobiota</taxon>
        <taxon>Spartobacteria</taxon>
        <taxon>Chthoniobacterales</taxon>
        <taxon>Chthoniobacteraceae</taxon>
        <taxon>Chthoniobacter</taxon>
    </lineage>
</organism>
<dbReference type="InterPro" id="IPR005490">
    <property type="entry name" value="LD_TPept_cat_dom"/>
</dbReference>
<name>B4D337_9BACT</name>
<keyword evidence="4 7" id="KW-0133">Cell shape</keyword>
<dbReference type="GO" id="GO:0071555">
    <property type="term" value="P:cell wall organization"/>
    <property type="evidence" value="ECO:0007669"/>
    <property type="project" value="UniProtKB-UniRule"/>
</dbReference>
<dbReference type="Proteomes" id="UP000005824">
    <property type="component" value="Unassembled WGS sequence"/>
</dbReference>
<keyword evidence="5 7" id="KW-0573">Peptidoglycan synthesis</keyword>
<evidence type="ECO:0000313" key="11">
    <source>
        <dbReference type="Proteomes" id="UP000005824"/>
    </source>
</evidence>
<keyword evidence="8" id="KW-0732">Signal</keyword>
<dbReference type="eggNOG" id="COG1376">
    <property type="taxonomic scope" value="Bacteria"/>
</dbReference>
<dbReference type="SUPFAM" id="SSF47090">
    <property type="entry name" value="PGBD-like"/>
    <property type="match status" value="1"/>
</dbReference>
<evidence type="ECO:0000256" key="4">
    <source>
        <dbReference type="ARBA" id="ARBA00022960"/>
    </source>
</evidence>
<proteinExistence type="inferred from homology"/>
<dbReference type="PROSITE" id="PS51257">
    <property type="entry name" value="PROKAR_LIPOPROTEIN"/>
    <property type="match status" value="1"/>
</dbReference>
<sequence length="322" mass="35518" precursor="true">MKFLSIALLLATTTACLAQEPEVAKAVPVTTRDITTQLEIFLDQQLFGPGKIDGRPGEFVGKALKRYQRAHGLPETGVLDANIPIDSVYPVYTFYTFKDEDLKFVGPSPTKPEEQCKLKYLPYASLLDFATERYHCAPEFLAKINKGVNLEALKPGDQIRVPNVEPFVIEDLPKQGFLPEKPEYKNRVIQIHRNEKLLDVMDGDALLATVPITPGIMGGGAKETPAGSWKILGIATSPTFRWDKGVLEEGKRTENFYNLPAGPRNPVGVLWIGLNKPGIGIHGTSNPQTIGRAQSHGCMRVANWDVVRISKLITKGMTVIIE</sequence>
<evidence type="ECO:0000256" key="7">
    <source>
        <dbReference type="PROSITE-ProRule" id="PRU01373"/>
    </source>
</evidence>
<comment type="pathway">
    <text evidence="1 7">Cell wall biogenesis; peptidoglycan biosynthesis.</text>
</comment>
<dbReference type="InterPro" id="IPR038063">
    <property type="entry name" value="Transpep_catalytic_dom"/>
</dbReference>
<evidence type="ECO:0000256" key="6">
    <source>
        <dbReference type="ARBA" id="ARBA00023316"/>
    </source>
</evidence>
<dbReference type="InterPro" id="IPR002477">
    <property type="entry name" value="Peptidoglycan-bd-like"/>
</dbReference>
<dbReference type="STRING" id="497964.CfE428DRAFT_3325"/>
<dbReference type="InterPro" id="IPR036365">
    <property type="entry name" value="PGBD-like_sf"/>
</dbReference>
<feature type="domain" description="L,D-TPase catalytic" evidence="9">
    <location>
        <begin position="187"/>
        <end position="322"/>
    </location>
</feature>
<evidence type="ECO:0000256" key="8">
    <source>
        <dbReference type="SAM" id="SignalP"/>
    </source>
</evidence>
<dbReference type="InterPro" id="IPR036366">
    <property type="entry name" value="PGBDSf"/>
</dbReference>
<feature type="active site" description="Nucleophile" evidence="7">
    <location>
        <position position="298"/>
    </location>
</feature>
<dbReference type="GO" id="GO:0071972">
    <property type="term" value="F:peptidoglycan L,D-transpeptidase activity"/>
    <property type="evidence" value="ECO:0007669"/>
    <property type="project" value="TreeGrafter"/>
</dbReference>
<comment type="caution">
    <text evidence="10">The sequence shown here is derived from an EMBL/GenBank/DDBJ whole genome shotgun (WGS) entry which is preliminary data.</text>
</comment>
<protein>
    <submittedName>
        <fullName evidence="10">ErfK/YbiS/YcfS/YnhG family protein</fullName>
    </submittedName>
</protein>
<dbReference type="GO" id="GO:0018104">
    <property type="term" value="P:peptidoglycan-protein cross-linking"/>
    <property type="evidence" value="ECO:0007669"/>
    <property type="project" value="TreeGrafter"/>
</dbReference>
<gene>
    <name evidence="10" type="ORF">CfE428DRAFT_3325</name>
</gene>
<evidence type="ECO:0000256" key="1">
    <source>
        <dbReference type="ARBA" id="ARBA00004752"/>
    </source>
</evidence>